<dbReference type="EC" id="3.5.1.54" evidence="3"/>
<dbReference type="InterPro" id="IPR036928">
    <property type="entry name" value="AS_sf"/>
</dbReference>
<accession>A0A8X8H3T6</accession>
<dbReference type="InterPro" id="IPR023631">
    <property type="entry name" value="Amidase_dom"/>
</dbReference>
<name>A0A8X8H3T6_9RHOB</name>
<evidence type="ECO:0000259" key="2">
    <source>
        <dbReference type="Pfam" id="PF21986"/>
    </source>
</evidence>
<feature type="domain" description="Allophanate hydrolase C-terminal" evidence="2">
    <location>
        <begin position="472"/>
        <end position="592"/>
    </location>
</feature>
<reference evidence="3" key="1">
    <citation type="submission" date="2020-05" db="EMBL/GenBank/DDBJ databases">
        <title>Fertoebacter nigrum gen. nov., sp. nov., a new member of the family Rhodobacteraceae.</title>
        <authorList>
            <person name="Szuroczki S."/>
            <person name="Abbaszade G."/>
            <person name="Buni D."/>
            <person name="Schumann P."/>
            <person name="Toth E."/>
        </authorList>
    </citation>
    <scope>NUCLEOTIDE SEQUENCE</scope>
    <source>
        <strain evidence="3">RG-N-1a</strain>
    </source>
</reference>
<proteinExistence type="predicted"/>
<dbReference type="Gene3D" id="3.90.1300.10">
    <property type="entry name" value="Amidase signature (AS) domain"/>
    <property type="match status" value="1"/>
</dbReference>
<dbReference type="PANTHER" id="PTHR11895">
    <property type="entry name" value="TRANSAMIDASE"/>
    <property type="match status" value="1"/>
</dbReference>
<dbReference type="SUPFAM" id="SSF75304">
    <property type="entry name" value="Amidase signature (AS) enzymes"/>
    <property type="match status" value="1"/>
</dbReference>
<dbReference type="GO" id="GO:0004039">
    <property type="term" value="F:allophanate hydrolase activity"/>
    <property type="evidence" value="ECO:0007669"/>
    <property type="project" value="UniProtKB-EC"/>
</dbReference>
<comment type="caution">
    <text evidence="3">The sequence shown here is derived from an EMBL/GenBank/DDBJ whole genome shotgun (WGS) entry which is preliminary data.</text>
</comment>
<keyword evidence="4" id="KW-1185">Reference proteome</keyword>
<dbReference type="InterPro" id="IPR000120">
    <property type="entry name" value="Amidase"/>
</dbReference>
<dbReference type="Pfam" id="PF01425">
    <property type="entry name" value="Amidase"/>
    <property type="match status" value="1"/>
</dbReference>
<dbReference type="Pfam" id="PF21986">
    <property type="entry name" value="AH_C"/>
    <property type="match status" value="1"/>
</dbReference>
<dbReference type="InterPro" id="IPR014085">
    <property type="entry name" value="Allophanate_hydrolase"/>
</dbReference>
<evidence type="ECO:0000313" key="4">
    <source>
        <dbReference type="Proteomes" id="UP000484076"/>
    </source>
</evidence>
<dbReference type="Gene3D" id="1.20.58.1700">
    <property type="match status" value="1"/>
</dbReference>
<organism evidence="3 4">
    <name type="scientific">Fertoeibacter niger</name>
    <dbReference type="NCBI Taxonomy" id="2656921"/>
    <lineage>
        <taxon>Bacteria</taxon>
        <taxon>Pseudomonadati</taxon>
        <taxon>Pseudomonadota</taxon>
        <taxon>Alphaproteobacteria</taxon>
        <taxon>Rhodobacterales</taxon>
        <taxon>Paracoccaceae</taxon>
        <taxon>Fertoeibacter</taxon>
    </lineage>
</organism>
<feature type="domain" description="Amidase" evidence="1">
    <location>
        <begin position="25"/>
        <end position="435"/>
    </location>
</feature>
<dbReference type="NCBIfam" id="TIGR02713">
    <property type="entry name" value="allophanate_hyd"/>
    <property type="match status" value="1"/>
</dbReference>
<dbReference type="InterPro" id="IPR053844">
    <property type="entry name" value="AH_C"/>
</dbReference>
<evidence type="ECO:0000313" key="3">
    <source>
        <dbReference type="EMBL" id="NUB45752.1"/>
    </source>
</evidence>
<dbReference type="EMBL" id="WHUT02000009">
    <property type="protein sequence ID" value="NUB45752.1"/>
    <property type="molecule type" value="Genomic_DNA"/>
</dbReference>
<sequence>MLTDLPFTLPALRAAYAAGLAPAGVLAEMLRRIRAADDPGIFIHLIDEAALLAEAVALGPYDPDRALWGIPFAVKDNIDVAGCPTTAACPAFARMAEADAFVVARLRAAGAIPVGKTNLDQFATGLVGVRTPWPVPRNAIDPAIVPGGSSSGSAVAVARGIVAFSLGTDTAGSGRVPAGLNNIVGLKPSLGALSTSGVVPACRTLDVVSIFALTVADAHAVFRVAVGYDAADPYARRVVAGPMPALPPALRIGIPSRQTIRFFGDDAQQAMFDATCASLRAMGADVVELDFTPFYAVAAMLYEGAWVAERHAVVGPLLASDPQAVHPVIRQIVGGAVGMTATDAFKGFYRLEALRRAVEPVLASVDMLCVPTMPTFPTLAELAADPITPNSRAGTYTNFVNLLGMCGLAVPAPPRADGRPGSVTLLAAGGRDATLASLGQVIEAWGERTLGATGWARPATLPALARAMPEDIELAVCGAHMSGLPLNSELTSRGARFLRRAETTADYRLYSLPGGPPRRPGLLRMAGGGPIRLEVWALPLAEVGGFLAGIPAPLGLGTVVLADGTTPKGFLCEAAAVAGAEDVTAYGDWRLVLREAAA</sequence>
<dbReference type="Gene3D" id="3.10.490.10">
    <property type="entry name" value="Gamma-glutamyl cyclotransferase-like"/>
    <property type="match status" value="1"/>
</dbReference>
<dbReference type="NCBIfam" id="NF006043">
    <property type="entry name" value="PRK08186.1"/>
    <property type="match status" value="1"/>
</dbReference>
<protein>
    <submittedName>
        <fullName evidence="3">Allophanate hydrolase</fullName>
        <ecNumber evidence="3">3.5.1.54</ecNumber>
    </submittedName>
</protein>
<dbReference type="Proteomes" id="UP000484076">
    <property type="component" value="Unassembled WGS sequence"/>
</dbReference>
<gene>
    <name evidence="3" type="primary">atzF</name>
    <name evidence="3" type="ORF">GEU84_015240</name>
</gene>
<keyword evidence="3" id="KW-0378">Hydrolase</keyword>
<evidence type="ECO:0000259" key="1">
    <source>
        <dbReference type="Pfam" id="PF01425"/>
    </source>
</evidence>
<dbReference type="PANTHER" id="PTHR11895:SF169">
    <property type="entry name" value="GLUTAMYL-TRNA(GLN) AMIDOTRANSFERASE"/>
    <property type="match status" value="1"/>
</dbReference>
<dbReference type="AlphaFoldDB" id="A0A8X8H3T6"/>
<dbReference type="RefSeq" id="WP_152827594.1">
    <property type="nucleotide sequence ID" value="NZ_WHUT02000009.1"/>
</dbReference>